<comment type="caution">
    <text evidence="2">The sequence shown here is derived from an EMBL/GenBank/DDBJ whole genome shotgun (WGS) entry which is preliminary data.</text>
</comment>
<reference evidence="2 3" key="1">
    <citation type="submission" date="2021-06" db="EMBL/GenBank/DDBJ databases">
        <authorList>
            <person name="Palmer J.M."/>
        </authorList>
    </citation>
    <scope>NUCLEOTIDE SEQUENCE [LARGE SCALE GENOMIC DNA]</scope>
    <source>
        <strain evidence="2 3">CL_MEX2019</strain>
        <tissue evidence="2">Muscle</tissue>
    </source>
</reference>
<protein>
    <submittedName>
        <fullName evidence="2">Dedicator of cytokinesis protein 5</fullName>
    </submittedName>
</protein>
<evidence type="ECO:0000313" key="2">
    <source>
        <dbReference type="EMBL" id="MED6288291.1"/>
    </source>
</evidence>
<organism evidence="2 3">
    <name type="scientific">Characodon lateralis</name>
    <dbReference type="NCBI Taxonomy" id="208331"/>
    <lineage>
        <taxon>Eukaryota</taxon>
        <taxon>Metazoa</taxon>
        <taxon>Chordata</taxon>
        <taxon>Craniata</taxon>
        <taxon>Vertebrata</taxon>
        <taxon>Euteleostomi</taxon>
        <taxon>Actinopterygii</taxon>
        <taxon>Neopterygii</taxon>
        <taxon>Teleostei</taxon>
        <taxon>Neoteleostei</taxon>
        <taxon>Acanthomorphata</taxon>
        <taxon>Ovalentaria</taxon>
        <taxon>Atherinomorphae</taxon>
        <taxon>Cyprinodontiformes</taxon>
        <taxon>Goodeidae</taxon>
        <taxon>Characodon</taxon>
    </lineage>
</organism>
<dbReference type="EMBL" id="JAHUTJ010060240">
    <property type="protein sequence ID" value="MED6288291.1"/>
    <property type="molecule type" value="Genomic_DNA"/>
</dbReference>
<gene>
    <name evidence="2" type="primary">DOCK5_4</name>
    <name evidence="2" type="ORF">CHARACLAT_025119</name>
</gene>
<dbReference type="InterPro" id="IPR032376">
    <property type="entry name" value="DOCK_N"/>
</dbReference>
<evidence type="ECO:0000313" key="3">
    <source>
        <dbReference type="Proteomes" id="UP001352852"/>
    </source>
</evidence>
<accession>A0ABU7EM34</accession>
<dbReference type="Proteomes" id="UP001352852">
    <property type="component" value="Unassembled WGS sequence"/>
</dbReference>
<dbReference type="InterPro" id="IPR026791">
    <property type="entry name" value="DOCK"/>
</dbReference>
<evidence type="ECO:0000259" key="1">
    <source>
        <dbReference type="Pfam" id="PF16172"/>
    </source>
</evidence>
<feature type="domain" description="Dedicator of cytokinesis N-terminal" evidence="1">
    <location>
        <begin position="9"/>
        <end position="73"/>
    </location>
</feature>
<dbReference type="PANTHER" id="PTHR45653">
    <property type="entry name" value="DEDICATOR OF CYTOKINESIS"/>
    <property type="match status" value="1"/>
</dbReference>
<keyword evidence="3" id="KW-1185">Reference proteome</keyword>
<sequence length="89" mass="10302">MRRQTLFSSVHTYSLLMNLKNFVCNIGEDAELLMSLYDPDHSEFISENFLVRWDSMGMPKEIEKLNNLPALFTVTESQSADGIPWVFKI</sequence>
<name>A0ABU7EM34_9TELE</name>
<dbReference type="PANTHER" id="PTHR45653:SF3">
    <property type="entry name" value="DEDICATOR OF CYTOKINESIS PROTEIN 5"/>
    <property type="match status" value="1"/>
</dbReference>
<dbReference type="Pfam" id="PF16172">
    <property type="entry name" value="DOCK_N"/>
    <property type="match status" value="1"/>
</dbReference>
<proteinExistence type="predicted"/>